<dbReference type="PANTHER" id="PTHR31374">
    <property type="entry name" value="AUXIN-INDUCED PROTEIN-LIKE-RELATED"/>
    <property type="match status" value="1"/>
</dbReference>
<organism evidence="2 3">
    <name type="scientific">Musa acuminata subsp. malaccensis</name>
    <name type="common">Wild banana</name>
    <name type="synonym">Musa malaccensis</name>
    <dbReference type="NCBI Taxonomy" id="214687"/>
    <lineage>
        <taxon>Eukaryota</taxon>
        <taxon>Viridiplantae</taxon>
        <taxon>Streptophyta</taxon>
        <taxon>Embryophyta</taxon>
        <taxon>Tracheophyta</taxon>
        <taxon>Spermatophyta</taxon>
        <taxon>Magnoliopsida</taxon>
        <taxon>Liliopsida</taxon>
        <taxon>Zingiberales</taxon>
        <taxon>Musaceae</taxon>
        <taxon>Musa</taxon>
    </lineage>
</organism>
<dbReference type="PANTHER" id="PTHR31374:SF9">
    <property type="entry name" value="AUXIN-RESPONSIVE FAMILY PROTEIN"/>
    <property type="match status" value="1"/>
</dbReference>
<accession>A0A804HQ73</accession>
<dbReference type="EnsemblPlants" id="Ma01_t04450.1">
    <property type="protein sequence ID" value="Ma01_p04450.1"/>
    <property type="gene ID" value="Ma01_g04450"/>
</dbReference>
<dbReference type="FunCoup" id="A0A804HQ73">
    <property type="interactions" value="3371"/>
</dbReference>
<dbReference type="Pfam" id="PF02519">
    <property type="entry name" value="Auxin_inducible"/>
    <property type="match status" value="1"/>
</dbReference>
<reference evidence="2" key="1">
    <citation type="submission" date="2021-05" db="UniProtKB">
        <authorList>
            <consortium name="EnsemblPlants"/>
        </authorList>
    </citation>
    <scope>IDENTIFICATION</scope>
    <source>
        <strain evidence="2">subsp. malaccensis</strain>
    </source>
</reference>
<dbReference type="GO" id="GO:0009733">
    <property type="term" value="P:response to auxin"/>
    <property type="evidence" value="ECO:0007669"/>
    <property type="project" value="InterPro"/>
</dbReference>
<comment type="similarity">
    <text evidence="1">Belongs to the ARG7 family.</text>
</comment>
<proteinExistence type="inferred from homology"/>
<keyword evidence="3" id="KW-1185">Reference proteome</keyword>
<evidence type="ECO:0000313" key="3">
    <source>
        <dbReference type="Proteomes" id="UP000012960"/>
    </source>
</evidence>
<evidence type="ECO:0000313" key="2">
    <source>
        <dbReference type="EnsemblPlants" id="Ma01_p04450.1"/>
    </source>
</evidence>
<dbReference type="InterPro" id="IPR003676">
    <property type="entry name" value="SAUR_fam"/>
</dbReference>
<dbReference type="Gramene" id="Ma01_t04450.1">
    <property type="protein sequence ID" value="Ma01_p04450.1"/>
    <property type="gene ID" value="Ma01_g04450"/>
</dbReference>
<protein>
    <submittedName>
        <fullName evidence="2">Uncharacterized protein</fullName>
    </submittedName>
</protein>
<name>A0A804HQ73_MUSAM</name>
<sequence>MIMFEDWDPLLDDNVNALHLSNAMDDCSGCSLYLIEAADGSLFDGSFLPYDIRDSISSFPLHLLPFCFSNERERLYSCYDHHTQSVLLKMLQGGLFEAFLRRWRKLSKQANHGYRRRSTPSGYCSQEEEAVPEDVPRGHTVVYVGERRRRFVVLVALLEHPLFRALLDQAREEFGFGDGGKLRMPCDEALFLSVLCRVSSRRRRGVWLCL</sequence>
<dbReference type="AlphaFoldDB" id="A0A804HQ73"/>
<dbReference type="Proteomes" id="UP000012960">
    <property type="component" value="Unplaced"/>
</dbReference>
<dbReference type="InParanoid" id="A0A804HQ73"/>
<evidence type="ECO:0000256" key="1">
    <source>
        <dbReference type="ARBA" id="ARBA00006974"/>
    </source>
</evidence>